<feature type="region of interest" description="Disordered" evidence="14">
    <location>
        <begin position="598"/>
        <end position="630"/>
    </location>
</feature>
<dbReference type="InterPro" id="IPR014001">
    <property type="entry name" value="Helicase_ATP-bd"/>
</dbReference>
<dbReference type="AlphaFoldDB" id="A0A2J8B3U3"/>
<comment type="subunit">
    <text evidence="10 12 13">Forms a heterotetramer with UvrA during the search for lesions. Interacts with UvrC in an incision complex.</text>
</comment>
<evidence type="ECO:0000256" key="13">
    <source>
        <dbReference type="RuleBase" id="RU003587"/>
    </source>
</evidence>
<dbReference type="InterPro" id="IPR001650">
    <property type="entry name" value="Helicase_C-like"/>
</dbReference>
<dbReference type="NCBIfam" id="TIGR00631">
    <property type="entry name" value="uvrb"/>
    <property type="match status" value="1"/>
</dbReference>
<dbReference type="PROSITE" id="PS51194">
    <property type="entry name" value="HELICASE_CTER"/>
    <property type="match status" value="1"/>
</dbReference>
<dbReference type="GO" id="GO:0003677">
    <property type="term" value="F:DNA binding"/>
    <property type="evidence" value="ECO:0007669"/>
    <property type="project" value="UniProtKB-UniRule"/>
</dbReference>
<evidence type="ECO:0000259" key="17">
    <source>
        <dbReference type="PROSITE" id="PS51194"/>
    </source>
</evidence>
<evidence type="ECO:0000256" key="10">
    <source>
        <dbReference type="ARBA" id="ARBA00026033"/>
    </source>
</evidence>
<evidence type="ECO:0000256" key="8">
    <source>
        <dbReference type="ARBA" id="ARBA00022881"/>
    </source>
</evidence>
<reference evidence="19" key="1">
    <citation type="submission" date="2017-04" db="EMBL/GenBank/DDBJ databases">
        <authorList>
            <person name="Bumgarner R.E."/>
            <person name="Fredricks D.N."/>
            <person name="Srinivasan S."/>
        </authorList>
    </citation>
    <scope>NUCLEOTIDE SEQUENCE [LARGE SCALE GENOMIC DNA]</scope>
    <source>
        <strain evidence="19">KA00405</strain>
    </source>
</reference>
<dbReference type="InterPro" id="IPR041471">
    <property type="entry name" value="UvrB_inter"/>
</dbReference>
<dbReference type="SUPFAM" id="SSF46600">
    <property type="entry name" value="C-terminal UvrC-binding domain of UvrB"/>
    <property type="match status" value="1"/>
</dbReference>
<feature type="short sequence motif" description="Beta-hairpin" evidence="12">
    <location>
        <begin position="90"/>
        <end position="113"/>
    </location>
</feature>
<keyword evidence="4 12" id="KW-0547">Nucleotide-binding</keyword>
<gene>
    <name evidence="12" type="primary">uvrB</name>
    <name evidence="18" type="ORF">B7R76_00750</name>
</gene>
<protein>
    <recommendedName>
        <fullName evidence="11 12">UvrABC system protein B</fullName>
        <shortName evidence="12">Protein UvrB</shortName>
    </recommendedName>
    <alternativeName>
        <fullName evidence="12">Excinuclease ABC subunit B</fullName>
    </alternativeName>
</protein>
<feature type="domain" description="Helicase ATP-binding" evidence="16">
    <location>
        <begin position="24"/>
        <end position="181"/>
    </location>
</feature>
<evidence type="ECO:0000259" key="15">
    <source>
        <dbReference type="PROSITE" id="PS50151"/>
    </source>
</evidence>
<dbReference type="Proteomes" id="UP000236394">
    <property type="component" value="Unassembled WGS sequence"/>
</dbReference>
<evidence type="ECO:0000256" key="3">
    <source>
        <dbReference type="ARBA" id="ARBA00022490"/>
    </source>
</evidence>
<feature type="compositionally biased region" description="Low complexity" evidence="14">
    <location>
        <begin position="654"/>
        <end position="676"/>
    </location>
</feature>
<dbReference type="Pfam" id="PF12344">
    <property type="entry name" value="UvrB"/>
    <property type="match status" value="1"/>
</dbReference>
<dbReference type="InterPro" id="IPR036876">
    <property type="entry name" value="UVR_dom_sf"/>
</dbReference>
<proteinExistence type="inferred from homology"/>
<evidence type="ECO:0000313" key="19">
    <source>
        <dbReference type="Proteomes" id="UP000236394"/>
    </source>
</evidence>
<dbReference type="CDD" id="cd17916">
    <property type="entry name" value="DEXHc_UvrB"/>
    <property type="match status" value="1"/>
</dbReference>
<comment type="caution">
    <text evidence="18">The sequence shown here is derived from an EMBL/GenBank/DDBJ whole genome shotgun (WGS) entry which is preliminary data.</text>
</comment>
<dbReference type="InterPro" id="IPR027417">
    <property type="entry name" value="P-loop_NTPase"/>
</dbReference>
<evidence type="ECO:0000313" key="18">
    <source>
        <dbReference type="EMBL" id="PNH19450.1"/>
    </source>
</evidence>
<keyword evidence="12 13" id="KW-0742">SOS response</keyword>
<dbReference type="GO" id="GO:0006289">
    <property type="term" value="P:nucleotide-excision repair"/>
    <property type="evidence" value="ECO:0007669"/>
    <property type="project" value="UniProtKB-UniRule"/>
</dbReference>
<evidence type="ECO:0000256" key="11">
    <source>
        <dbReference type="ARBA" id="ARBA00029504"/>
    </source>
</evidence>
<keyword evidence="8 12" id="KW-0267">Excision nuclease</keyword>
<feature type="region of interest" description="Disordered" evidence="14">
    <location>
        <begin position="654"/>
        <end position="678"/>
    </location>
</feature>
<keyword evidence="6 12" id="KW-0228">DNA excision</keyword>
<accession>A0A2J8B3U3</accession>
<dbReference type="RefSeq" id="WP_102892191.1">
    <property type="nucleotide sequence ID" value="NZ_NBZD01000001.1"/>
</dbReference>
<evidence type="ECO:0000256" key="5">
    <source>
        <dbReference type="ARBA" id="ARBA00022763"/>
    </source>
</evidence>
<evidence type="ECO:0000256" key="14">
    <source>
        <dbReference type="SAM" id="MobiDB-lite"/>
    </source>
</evidence>
<dbReference type="Pfam" id="PF02151">
    <property type="entry name" value="UVR"/>
    <property type="match status" value="1"/>
</dbReference>
<dbReference type="Gene3D" id="3.40.50.300">
    <property type="entry name" value="P-loop containing nucleotide triphosphate hydrolases"/>
    <property type="match status" value="3"/>
</dbReference>
<keyword evidence="5 12" id="KW-0227">DNA damage</keyword>
<dbReference type="GO" id="GO:0009432">
    <property type="term" value="P:SOS response"/>
    <property type="evidence" value="ECO:0007669"/>
    <property type="project" value="UniProtKB-UniRule"/>
</dbReference>
<keyword evidence="3 12" id="KW-0963">Cytoplasm</keyword>
<dbReference type="InterPro" id="IPR024759">
    <property type="entry name" value="UvrB_YAD/RRR_dom"/>
</dbReference>
<evidence type="ECO:0000259" key="16">
    <source>
        <dbReference type="PROSITE" id="PS51192"/>
    </source>
</evidence>
<dbReference type="PROSITE" id="PS50151">
    <property type="entry name" value="UVR"/>
    <property type="match status" value="1"/>
</dbReference>
<keyword evidence="7 12" id="KW-0067">ATP-binding</keyword>
<dbReference type="HAMAP" id="MF_00204">
    <property type="entry name" value="UvrB"/>
    <property type="match status" value="1"/>
</dbReference>
<comment type="domain">
    <text evidence="12">The beta-hairpin motif is involved in DNA binding.</text>
</comment>
<feature type="domain" description="Helicase C-terminal" evidence="17">
    <location>
        <begin position="428"/>
        <end position="594"/>
    </location>
</feature>
<dbReference type="Pfam" id="PF17757">
    <property type="entry name" value="UvrB_inter"/>
    <property type="match status" value="1"/>
</dbReference>
<evidence type="ECO:0000256" key="1">
    <source>
        <dbReference type="ARBA" id="ARBA00004496"/>
    </source>
</evidence>
<keyword evidence="9 12" id="KW-0234">DNA repair</keyword>
<dbReference type="EMBL" id="NBZD01000001">
    <property type="protein sequence ID" value="PNH19450.1"/>
    <property type="molecule type" value="Genomic_DNA"/>
</dbReference>
<dbReference type="GO" id="GO:0005737">
    <property type="term" value="C:cytoplasm"/>
    <property type="evidence" value="ECO:0007669"/>
    <property type="project" value="UniProtKB-SubCell"/>
</dbReference>
<evidence type="ECO:0000256" key="4">
    <source>
        <dbReference type="ARBA" id="ARBA00022741"/>
    </source>
</evidence>
<comment type="subcellular location">
    <subcellularLocation>
        <location evidence="1 12 13">Cytoplasm</location>
    </subcellularLocation>
</comment>
<sequence length="743" mass="83352">MEFKLHAPFQPTGDQPAAIEALTAGFTAGRRAQTLLGVTGSGKTFTMANIIARLQRPTLVLAPNKTLSGQLCAEFKAFFPENAVEYFVSYYDFYQPEAYIAATDTYIEKDSAINDEIDRMRHSATASLLERRDVIVVASVSCIYGLGDPYTYKHLMVHLREGATKNRDEVIRELVDIQYQRNDYDCRRGTFRVRGDSLDIYPISSDKIILRISFFDDEIDRIAEVDALTGKTLALRNYVLIYPASHYATSRAKIMGALSDIEQELTARVKELRAEGKIMEAYRLEQRTRYDMDMLLETGFVKGIENYSRFLDGRKPGVPPYTLLDFFPEDYLLMIDESHVTVPQIGAMYAGDRSRKEALVDYGFRLPAAFDNRPLKFNEFERKMGQTLFVSATPGKYEAQHSEFVQEQVIRPTGLLDPPIEIHPVDGQIEDMLAAIKKKTAVGERTLVLTLTKKMSEDLTEFFSSAGLKVKYLHSDIANEERLRILKELREGEFDVLVGINLLREGIDLPEVGLLAILDADKEGFLRSATSLIQIIGRVARNVNGKVIMYADSITAAIQNAVDETNRRRRIQATYNQIHNITPHTVVKEIRELPDTYSVTSPKASQREHERAAMSEPAMNESAMNEPDTNPYLHKAVAKTAAAAVTSVIDGATAASTAKPTAKPSTKPTAKPSATSQAPTFAELTEFLRRGDLKHFEKSACVLSPKEKAKLLKQLQKLMRQSATRTEYEQAAVYRDAIQSLMC</sequence>
<dbReference type="SMART" id="SM00490">
    <property type="entry name" value="HELICc"/>
    <property type="match status" value="1"/>
</dbReference>
<organism evidence="18 19">
    <name type="scientific">Mageeibacillus indolicus</name>
    <dbReference type="NCBI Taxonomy" id="884684"/>
    <lineage>
        <taxon>Bacteria</taxon>
        <taxon>Bacillati</taxon>
        <taxon>Bacillota</taxon>
        <taxon>Clostridia</taxon>
        <taxon>Eubacteriales</taxon>
        <taxon>Oscillospiraceae</taxon>
        <taxon>Mageeibacillus</taxon>
    </lineage>
</organism>
<dbReference type="CDD" id="cd18790">
    <property type="entry name" value="SF2_C_UvrB"/>
    <property type="match status" value="1"/>
</dbReference>
<dbReference type="InterPro" id="IPR001943">
    <property type="entry name" value="UVR_dom"/>
</dbReference>
<evidence type="ECO:0000256" key="6">
    <source>
        <dbReference type="ARBA" id="ARBA00022769"/>
    </source>
</evidence>
<dbReference type="PANTHER" id="PTHR24029">
    <property type="entry name" value="UVRABC SYSTEM PROTEIN B"/>
    <property type="match status" value="1"/>
</dbReference>
<comment type="function">
    <text evidence="12">The UvrABC repair system catalyzes the recognition and processing of DNA lesions. A damage recognition complex composed of 2 UvrA and 2 UvrB subunits scans DNA for abnormalities. Upon binding of the UvrA(2)B(2) complex to a putative damaged site, the DNA wraps around one UvrB monomer. DNA wrap is dependent on ATP binding by UvrB and probably causes local melting of the DNA helix, facilitating insertion of UvrB beta-hairpin between the DNA strands. Then UvrB probes one DNA strand for the presence of a lesion. If a lesion is found the UvrA subunits dissociate and the UvrB-DNA preincision complex is formed. This complex is subsequently bound by UvrC and the second UvrB is released. If no lesion is found, the DNA wraps around the other UvrB subunit that will check the other stand for damage.</text>
</comment>
<dbReference type="Gene3D" id="4.10.860.10">
    <property type="entry name" value="UVR domain"/>
    <property type="match status" value="1"/>
</dbReference>
<dbReference type="InterPro" id="IPR004807">
    <property type="entry name" value="UvrB"/>
</dbReference>
<dbReference type="SUPFAM" id="SSF52540">
    <property type="entry name" value="P-loop containing nucleoside triphosphate hydrolases"/>
    <property type="match status" value="2"/>
</dbReference>
<dbReference type="SMART" id="SM00487">
    <property type="entry name" value="DEXDc"/>
    <property type="match status" value="1"/>
</dbReference>
<feature type="domain" description="UVR" evidence="15">
    <location>
        <begin position="709"/>
        <end position="743"/>
    </location>
</feature>
<dbReference type="PANTHER" id="PTHR24029:SF0">
    <property type="entry name" value="UVRABC SYSTEM PROTEIN B"/>
    <property type="match status" value="1"/>
</dbReference>
<feature type="binding site" evidence="12">
    <location>
        <begin position="37"/>
        <end position="44"/>
    </location>
    <ligand>
        <name>ATP</name>
        <dbReference type="ChEBI" id="CHEBI:30616"/>
    </ligand>
</feature>
<name>A0A2J8B3U3_9FIRM</name>
<dbReference type="GO" id="GO:0009380">
    <property type="term" value="C:excinuclease repair complex"/>
    <property type="evidence" value="ECO:0007669"/>
    <property type="project" value="InterPro"/>
</dbReference>
<dbReference type="NCBIfam" id="NF003673">
    <property type="entry name" value="PRK05298.1"/>
    <property type="match status" value="1"/>
</dbReference>
<evidence type="ECO:0000256" key="9">
    <source>
        <dbReference type="ARBA" id="ARBA00023204"/>
    </source>
</evidence>
<dbReference type="GO" id="GO:0016887">
    <property type="term" value="F:ATP hydrolysis activity"/>
    <property type="evidence" value="ECO:0007669"/>
    <property type="project" value="InterPro"/>
</dbReference>
<evidence type="ECO:0000256" key="7">
    <source>
        <dbReference type="ARBA" id="ARBA00022840"/>
    </source>
</evidence>
<evidence type="ECO:0000256" key="12">
    <source>
        <dbReference type="HAMAP-Rule" id="MF_00204"/>
    </source>
</evidence>
<dbReference type="GO" id="GO:0009381">
    <property type="term" value="F:excinuclease ABC activity"/>
    <property type="evidence" value="ECO:0007669"/>
    <property type="project" value="UniProtKB-UniRule"/>
</dbReference>
<dbReference type="Pfam" id="PF04851">
    <property type="entry name" value="ResIII"/>
    <property type="match status" value="1"/>
</dbReference>
<dbReference type="Pfam" id="PF00271">
    <property type="entry name" value="Helicase_C"/>
    <property type="match status" value="1"/>
</dbReference>
<evidence type="ECO:0000256" key="2">
    <source>
        <dbReference type="ARBA" id="ARBA00008533"/>
    </source>
</evidence>
<dbReference type="InterPro" id="IPR006935">
    <property type="entry name" value="Helicase/UvrB_N"/>
</dbReference>
<comment type="similarity">
    <text evidence="2 12 13">Belongs to the UvrB family.</text>
</comment>
<dbReference type="PROSITE" id="PS51192">
    <property type="entry name" value="HELICASE_ATP_BIND_1"/>
    <property type="match status" value="1"/>
</dbReference>
<dbReference type="GO" id="GO:0005524">
    <property type="term" value="F:ATP binding"/>
    <property type="evidence" value="ECO:0007669"/>
    <property type="project" value="UniProtKB-UniRule"/>
</dbReference>